<organism evidence="1 2">
    <name type="scientific">Arcicella aquatica</name>
    <dbReference type="NCBI Taxonomy" id="217141"/>
    <lineage>
        <taxon>Bacteria</taxon>
        <taxon>Pseudomonadati</taxon>
        <taxon>Bacteroidota</taxon>
        <taxon>Cytophagia</taxon>
        <taxon>Cytophagales</taxon>
        <taxon>Flectobacillaceae</taxon>
        <taxon>Arcicella</taxon>
    </lineage>
</organism>
<gene>
    <name evidence="1" type="ORF">VB264_16010</name>
</gene>
<proteinExistence type="predicted"/>
<evidence type="ECO:0000313" key="2">
    <source>
        <dbReference type="Proteomes" id="UP001304671"/>
    </source>
</evidence>
<comment type="caution">
    <text evidence="1">The sequence shown here is derived from an EMBL/GenBank/DDBJ whole genome shotgun (WGS) entry which is preliminary data.</text>
</comment>
<protein>
    <recommendedName>
        <fullName evidence="3">KTSC domain-containing protein</fullName>
    </recommendedName>
</protein>
<sequence length="45" mass="4945">MYYHNGKVYKYSGVPVTEILGKAGVTLGKQLRGENLSKYLIVKAG</sequence>
<name>A0ABU5QQG1_9BACT</name>
<dbReference type="Proteomes" id="UP001304671">
    <property type="component" value="Unassembled WGS sequence"/>
</dbReference>
<accession>A0ABU5QQG1</accession>
<dbReference type="EMBL" id="JAYFUL010000028">
    <property type="protein sequence ID" value="MEA5259303.1"/>
    <property type="molecule type" value="Genomic_DNA"/>
</dbReference>
<evidence type="ECO:0000313" key="1">
    <source>
        <dbReference type="EMBL" id="MEA5259303.1"/>
    </source>
</evidence>
<keyword evidence="2" id="KW-1185">Reference proteome</keyword>
<dbReference type="RefSeq" id="WP_323250806.1">
    <property type="nucleotide sequence ID" value="NZ_JAYFUL010000028.1"/>
</dbReference>
<reference evidence="1 2" key="1">
    <citation type="submission" date="2023-12" db="EMBL/GenBank/DDBJ databases">
        <title>Novel species of the genus Arcicella isolated from rivers.</title>
        <authorList>
            <person name="Lu H."/>
        </authorList>
    </citation>
    <scope>NUCLEOTIDE SEQUENCE [LARGE SCALE GENOMIC DNA]</scope>
    <source>
        <strain evidence="1 2">LMG 21963</strain>
    </source>
</reference>
<evidence type="ECO:0008006" key="3">
    <source>
        <dbReference type="Google" id="ProtNLM"/>
    </source>
</evidence>